<keyword evidence="1" id="KW-0732">Signal</keyword>
<reference evidence="3 4" key="1">
    <citation type="submission" date="2016-10" db="EMBL/GenBank/DDBJ databases">
        <authorList>
            <person name="Varghese N."/>
            <person name="Submissions S."/>
        </authorList>
    </citation>
    <scope>NUCLEOTIDE SEQUENCE [LARGE SCALE GENOMIC DNA]</scope>
    <source>
        <strain evidence="3 4">LMG 18378</strain>
    </source>
</reference>
<accession>A0AAQ1KDM2</accession>
<keyword evidence="3" id="KW-0946">Virion</keyword>
<dbReference type="InterPro" id="IPR007893">
    <property type="entry name" value="Spore_coat_U/FanG"/>
</dbReference>
<dbReference type="RefSeq" id="WP_074976833.1">
    <property type="nucleotide sequence ID" value="NZ_BGPP01000004.1"/>
</dbReference>
<dbReference type="PANTHER" id="PTHR37089:SF3">
    <property type="entry name" value="EXPORTED PROTEIN"/>
    <property type="match status" value="1"/>
</dbReference>
<feature type="chain" id="PRO_5042860698" evidence="1">
    <location>
        <begin position="31"/>
        <end position="181"/>
    </location>
</feature>
<evidence type="ECO:0000259" key="2">
    <source>
        <dbReference type="Pfam" id="PF05229"/>
    </source>
</evidence>
<feature type="domain" description="Spore coat protein U/FanG" evidence="2">
    <location>
        <begin position="34"/>
        <end position="178"/>
    </location>
</feature>
<dbReference type="InterPro" id="IPR053167">
    <property type="entry name" value="Spore_coat_component"/>
</dbReference>
<keyword evidence="3" id="KW-0167">Capsid protein</keyword>
<comment type="caution">
    <text evidence="3">The sequence shown here is derived from an EMBL/GenBank/DDBJ whole genome shotgun (WGS) entry which is preliminary data.</text>
</comment>
<dbReference type="EMBL" id="FOLS01000002">
    <property type="protein sequence ID" value="SFB98668.1"/>
    <property type="molecule type" value="Genomic_DNA"/>
</dbReference>
<dbReference type="SMART" id="SM00972">
    <property type="entry name" value="SCPU"/>
    <property type="match status" value="1"/>
</dbReference>
<evidence type="ECO:0000313" key="4">
    <source>
        <dbReference type="Proteomes" id="UP000183385"/>
    </source>
</evidence>
<evidence type="ECO:0000313" key="3">
    <source>
        <dbReference type="EMBL" id="SFB98668.1"/>
    </source>
</evidence>
<organism evidence="3 4">
    <name type="scientific">Pseudomonas citronellolis</name>
    <dbReference type="NCBI Taxonomy" id="53408"/>
    <lineage>
        <taxon>Bacteria</taxon>
        <taxon>Pseudomonadati</taxon>
        <taxon>Pseudomonadota</taxon>
        <taxon>Gammaproteobacteria</taxon>
        <taxon>Pseudomonadales</taxon>
        <taxon>Pseudomonadaceae</taxon>
        <taxon>Pseudomonas</taxon>
    </lineage>
</organism>
<evidence type="ECO:0000256" key="1">
    <source>
        <dbReference type="SAM" id="SignalP"/>
    </source>
</evidence>
<protein>
    <submittedName>
        <fullName evidence="3">Spore coat protein U (SCPU) domain-containing protein</fullName>
    </submittedName>
</protein>
<proteinExistence type="predicted"/>
<dbReference type="PANTHER" id="PTHR37089">
    <property type="entry name" value="PROTEIN U-RELATED"/>
    <property type="match status" value="1"/>
</dbReference>
<keyword evidence="4" id="KW-1185">Reference proteome</keyword>
<feature type="signal peptide" evidence="1">
    <location>
        <begin position="1"/>
        <end position="30"/>
    </location>
</feature>
<name>A0AAQ1KDM2_9PSED</name>
<sequence>MTPHPLPCRCATLLPAVLLATLAPLQTASADTRASFRVSASVTRGCLVNHAVPGNGSNLGDLGRLDFGRHPPASTAGISTRLSPNSAVTLSCTPGVTLRMTVNGGLHLAGGLRHLRAGEAQLAYRLYLDAGLSQEIPVNASVRVDYDDAENIRLPINAALRLPGNQASGRYQDRLGVTLSW</sequence>
<dbReference type="Proteomes" id="UP000183385">
    <property type="component" value="Unassembled WGS sequence"/>
</dbReference>
<gene>
    <name evidence="3" type="ORF">SAMN05216577_10213</name>
</gene>
<dbReference type="AlphaFoldDB" id="A0AAQ1KDM2"/>
<dbReference type="Pfam" id="PF05229">
    <property type="entry name" value="SCPU"/>
    <property type="match status" value="1"/>
</dbReference>